<dbReference type="Proteomes" id="UP001150062">
    <property type="component" value="Unassembled WGS sequence"/>
</dbReference>
<gene>
    <name evidence="2" type="ORF">M0813_18344</name>
</gene>
<feature type="transmembrane region" description="Helical" evidence="1">
    <location>
        <begin position="162"/>
        <end position="185"/>
    </location>
</feature>
<proteinExistence type="predicted"/>
<protein>
    <submittedName>
        <fullName evidence="2">Uncharacterized protein</fullName>
    </submittedName>
</protein>
<name>A0ABQ8YT15_9EUKA</name>
<comment type="caution">
    <text evidence="2">The sequence shown here is derived from an EMBL/GenBank/DDBJ whole genome shotgun (WGS) entry which is preliminary data.</text>
</comment>
<evidence type="ECO:0000313" key="3">
    <source>
        <dbReference type="Proteomes" id="UP001150062"/>
    </source>
</evidence>
<keyword evidence="1" id="KW-1133">Transmembrane helix</keyword>
<reference evidence="2" key="1">
    <citation type="submission" date="2022-08" db="EMBL/GenBank/DDBJ databases">
        <title>Novel sulfate-reducing endosymbionts in the free-living metamonad Anaeramoeba.</title>
        <authorList>
            <person name="Jerlstrom-Hultqvist J."/>
            <person name="Cepicka I."/>
            <person name="Gallot-Lavallee L."/>
            <person name="Salas-Leiva D."/>
            <person name="Curtis B.A."/>
            <person name="Zahonova K."/>
            <person name="Pipaliya S."/>
            <person name="Dacks J."/>
            <person name="Roger A.J."/>
        </authorList>
    </citation>
    <scope>NUCLEOTIDE SEQUENCE</scope>
    <source>
        <strain evidence="2">Schooner1</strain>
    </source>
</reference>
<evidence type="ECO:0000256" key="1">
    <source>
        <dbReference type="SAM" id="Phobius"/>
    </source>
</evidence>
<evidence type="ECO:0000313" key="2">
    <source>
        <dbReference type="EMBL" id="KAJ6247710.1"/>
    </source>
</evidence>
<keyword evidence="3" id="KW-1185">Reference proteome</keyword>
<feature type="transmembrane region" description="Helical" evidence="1">
    <location>
        <begin position="6"/>
        <end position="26"/>
    </location>
</feature>
<organism evidence="2 3">
    <name type="scientific">Anaeramoeba flamelloides</name>
    <dbReference type="NCBI Taxonomy" id="1746091"/>
    <lineage>
        <taxon>Eukaryota</taxon>
        <taxon>Metamonada</taxon>
        <taxon>Anaeramoebidae</taxon>
        <taxon>Anaeramoeba</taxon>
    </lineage>
</organism>
<keyword evidence="1" id="KW-0812">Transmembrane</keyword>
<feature type="transmembrane region" description="Helical" evidence="1">
    <location>
        <begin position="88"/>
        <end position="105"/>
    </location>
</feature>
<accession>A0ABQ8YT15</accession>
<feature type="transmembrane region" description="Helical" evidence="1">
    <location>
        <begin position="47"/>
        <end position="68"/>
    </location>
</feature>
<keyword evidence="1" id="KW-0472">Membrane</keyword>
<sequence>MSYSFLLLGLVQIVYFSLVIVNEIGIKFEDFSRKGCKFTISRRQLKWILIINNILILIVSIMAFIVVSSNCESNGMQRIQRYKVWMDFMILMVGMVWTGIGTYYYRNALIIIRNIPNYKDLPIYKMIRIYLYSSAVALLFMTVALICGIIDEEIRNEGYKCFFFNLSYACSFPILFLEYALLIYGRSKTEMNNPK</sequence>
<dbReference type="EMBL" id="JAOAOG010000122">
    <property type="protein sequence ID" value="KAJ6247710.1"/>
    <property type="molecule type" value="Genomic_DNA"/>
</dbReference>
<feature type="transmembrane region" description="Helical" evidence="1">
    <location>
        <begin position="129"/>
        <end position="150"/>
    </location>
</feature>